<dbReference type="SUPFAM" id="SSF52151">
    <property type="entry name" value="FabD/lysophospholipase-like"/>
    <property type="match status" value="1"/>
</dbReference>
<dbReference type="GO" id="GO:0019369">
    <property type="term" value="P:arachidonate metabolic process"/>
    <property type="evidence" value="ECO:0007669"/>
    <property type="project" value="TreeGrafter"/>
</dbReference>
<evidence type="ECO:0000256" key="4">
    <source>
        <dbReference type="PROSITE-ProRule" id="PRU01161"/>
    </source>
</evidence>
<dbReference type="OrthoDB" id="630895at2759"/>
<dbReference type="Pfam" id="PF01734">
    <property type="entry name" value="Patatin"/>
    <property type="match status" value="1"/>
</dbReference>
<dbReference type="PROSITE" id="PS51635">
    <property type="entry name" value="PNPLA"/>
    <property type="match status" value="1"/>
</dbReference>
<proteinExistence type="predicted"/>
<keyword evidence="7" id="KW-1185">Reference proteome</keyword>
<reference evidence="6" key="1">
    <citation type="submission" date="2020-11" db="EMBL/GenBank/DDBJ databases">
        <authorList>
            <consortium name="DOE Joint Genome Institute"/>
            <person name="Ahrendt S."/>
            <person name="Riley R."/>
            <person name="Andreopoulos W."/>
            <person name="Labutti K."/>
            <person name="Pangilinan J."/>
            <person name="Ruiz-Duenas F.J."/>
            <person name="Barrasa J.M."/>
            <person name="Sanchez-Garcia M."/>
            <person name="Camarero S."/>
            <person name="Miyauchi S."/>
            <person name="Serrano A."/>
            <person name="Linde D."/>
            <person name="Babiker R."/>
            <person name="Drula E."/>
            <person name="Ayuso-Fernandez I."/>
            <person name="Pacheco R."/>
            <person name="Padilla G."/>
            <person name="Ferreira P."/>
            <person name="Barriuso J."/>
            <person name="Kellner H."/>
            <person name="Castanera R."/>
            <person name="Alfaro M."/>
            <person name="Ramirez L."/>
            <person name="Pisabarro A.G."/>
            <person name="Kuo A."/>
            <person name="Tritt A."/>
            <person name="Lipzen A."/>
            <person name="He G."/>
            <person name="Yan M."/>
            <person name="Ng V."/>
            <person name="Cullen D."/>
            <person name="Martin F."/>
            <person name="Rosso M.-N."/>
            <person name="Henrissat B."/>
            <person name="Hibbett D."/>
            <person name="Martinez A.T."/>
            <person name="Grigoriev I.V."/>
        </authorList>
    </citation>
    <scope>NUCLEOTIDE SEQUENCE</scope>
    <source>
        <strain evidence="6">AH 40177</strain>
    </source>
</reference>
<evidence type="ECO:0000259" key="5">
    <source>
        <dbReference type="PROSITE" id="PS51635"/>
    </source>
</evidence>
<dbReference type="EMBL" id="JADNRY010000449">
    <property type="protein sequence ID" value="KAF9052568.1"/>
    <property type="molecule type" value="Genomic_DNA"/>
</dbReference>
<dbReference type="GO" id="GO:0016020">
    <property type="term" value="C:membrane"/>
    <property type="evidence" value="ECO:0007669"/>
    <property type="project" value="TreeGrafter"/>
</dbReference>
<dbReference type="InterPro" id="IPR002641">
    <property type="entry name" value="PNPLA_dom"/>
</dbReference>
<accession>A0A9P5P742</accession>
<dbReference type="GO" id="GO:0047499">
    <property type="term" value="F:calcium-independent phospholipase A2 activity"/>
    <property type="evidence" value="ECO:0007669"/>
    <property type="project" value="TreeGrafter"/>
</dbReference>
<comment type="caution">
    <text evidence="6">The sequence shown here is derived from an EMBL/GenBank/DDBJ whole genome shotgun (WGS) entry which is preliminary data.</text>
</comment>
<dbReference type="Proteomes" id="UP000772434">
    <property type="component" value="Unassembled WGS sequence"/>
</dbReference>
<feature type="non-terminal residue" evidence="6">
    <location>
        <position position="84"/>
    </location>
</feature>
<keyword evidence="2" id="KW-0442">Lipid degradation</keyword>
<keyword evidence="3" id="KW-0443">Lipid metabolism</keyword>
<feature type="short sequence motif" description="GXSXG" evidence="4">
    <location>
        <begin position="46"/>
        <end position="50"/>
    </location>
</feature>
<evidence type="ECO:0000256" key="1">
    <source>
        <dbReference type="ARBA" id="ARBA00022801"/>
    </source>
</evidence>
<dbReference type="InterPro" id="IPR016035">
    <property type="entry name" value="Acyl_Trfase/lysoPLipase"/>
</dbReference>
<dbReference type="AlphaFoldDB" id="A0A9P5P742"/>
<protein>
    <recommendedName>
        <fullName evidence="5">PNPLA domain-containing protein</fullName>
    </recommendedName>
</protein>
<feature type="short sequence motif" description="GXGXXG" evidence="4">
    <location>
        <begin position="6"/>
        <end position="11"/>
    </location>
</feature>
<feature type="non-terminal residue" evidence="6">
    <location>
        <position position="1"/>
    </location>
</feature>
<feature type="domain" description="PNPLA" evidence="5">
    <location>
        <begin position="2"/>
        <end position="84"/>
    </location>
</feature>
<comment type="caution">
    <text evidence="4">Lacks conserved residue(s) required for the propagation of feature annotation.</text>
</comment>
<dbReference type="Gene3D" id="3.40.1090.10">
    <property type="entry name" value="Cytosolic phospholipase A2 catalytic domain"/>
    <property type="match status" value="1"/>
</dbReference>
<gene>
    <name evidence="6" type="ORF">BDP27DRAFT_1180722</name>
</gene>
<evidence type="ECO:0000256" key="3">
    <source>
        <dbReference type="ARBA" id="ARBA00023098"/>
    </source>
</evidence>
<name>A0A9P5P742_9AGAR</name>
<sequence>ILSLDGGGYRGLSCLITLNHVMRLLVDDPDEDPIPAPCEVFDLICGTSTGGLISILLGRLGLDCMTAISVYGELGPAVFRERRR</sequence>
<evidence type="ECO:0000256" key="2">
    <source>
        <dbReference type="ARBA" id="ARBA00022963"/>
    </source>
</evidence>
<dbReference type="PANTHER" id="PTHR24185">
    <property type="entry name" value="CALCIUM-INDEPENDENT PHOSPHOLIPASE A2-GAMMA"/>
    <property type="match status" value="1"/>
</dbReference>
<evidence type="ECO:0000313" key="6">
    <source>
        <dbReference type="EMBL" id="KAF9052568.1"/>
    </source>
</evidence>
<evidence type="ECO:0000313" key="7">
    <source>
        <dbReference type="Proteomes" id="UP000772434"/>
    </source>
</evidence>
<dbReference type="GO" id="GO:0046486">
    <property type="term" value="P:glycerolipid metabolic process"/>
    <property type="evidence" value="ECO:0007669"/>
    <property type="project" value="UniProtKB-ARBA"/>
</dbReference>
<organism evidence="6 7">
    <name type="scientific">Rhodocollybia butyracea</name>
    <dbReference type="NCBI Taxonomy" id="206335"/>
    <lineage>
        <taxon>Eukaryota</taxon>
        <taxon>Fungi</taxon>
        <taxon>Dikarya</taxon>
        <taxon>Basidiomycota</taxon>
        <taxon>Agaricomycotina</taxon>
        <taxon>Agaricomycetes</taxon>
        <taxon>Agaricomycetidae</taxon>
        <taxon>Agaricales</taxon>
        <taxon>Marasmiineae</taxon>
        <taxon>Omphalotaceae</taxon>
        <taxon>Rhodocollybia</taxon>
    </lineage>
</organism>
<dbReference type="PANTHER" id="PTHR24185:SF1">
    <property type="entry name" value="CALCIUM-INDEPENDENT PHOSPHOLIPASE A2-GAMMA"/>
    <property type="match status" value="1"/>
</dbReference>
<dbReference type="GO" id="GO:0016042">
    <property type="term" value="P:lipid catabolic process"/>
    <property type="evidence" value="ECO:0007669"/>
    <property type="project" value="UniProtKB-KW"/>
</dbReference>
<keyword evidence="1" id="KW-0378">Hydrolase</keyword>